<organism evidence="1 2">
    <name type="scientific">Idiomarina zobellii</name>
    <dbReference type="NCBI Taxonomy" id="86103"/>
    <lineage>
        <taxon>Bacteria</taxon>
        <taxon>Pseudomonadati</taxon>
        <taxon>Pseudomonadota</taxon>
        <taxon>Gammaproteobacteria</taxon>
        <taxon>Alteromonadales</taxon>
        <taxon>Idiomarinaceae</taxon>
        <taxon>Idiomarina</taxon>
    </lineage>
</organism>
<protein>
    <recommendedName>
        <fullName evidence="3">RiboL-PSP-HEPN domain-containing protein</fullName>
    </recommendedName>
</protein>
<dbReference type="OrthoDB" id="8479922at2"/>
<comment type="caution">
    <text evidence="1">The sequence shown here is derived from an EMBL/GenBank/DDBJ whole genome shotgun (WGS) entry which is preliminary data.</text>
</comment>
<name>A0A837NCR2_9GAMM</name>
<dbReference type="Proteomes" id="UP000053030">
    <property type="component" value="Unassembled WGS sequence"/>
</dbReference>
<dbReference type="RefSeq" id="WP_053954593.1">
    <property type="nucleotide sequence ID" value="NZ_FNCB01000023.1"/>
</dbReference>
<dbReference type="EMBL" id="LHSG01000022">
    <property type="protein sequence ID" value="KPD20914.1"/>
    <property type="molecule type" value="Genomic_DNA"/>
</dbReference>
<accession>A0A837NCR2</accession>
<proteinExistence type="predicted"/>
<sequence>MDKPKNLDDFIRIHSKLNSHLPVDGSEEIIILKGHLLLEEMLREILGKSVISQESVDAAQLSFHQVVCIVRSMYTNKANEWVWLGIVEINKIRNKMAHNLKPVNLNEKCESLIEHSRRFGVGNVRLCEESGYSELAMAITDLYDALWEILKSVLNNSSKRT</sequence>
<gene>
    <name evidence="1" type="ORF">AFK76_12325</name>
</gene>
<reference evidence="1 2" key="1">
    <citation type="submission" date="2015-08" db="EMBL/GenBank/DDBJ databases">
        <title>Genome sequencing and assembly of the deep-sea bacterium Idiomarina zobellii.</title>
        <authorList>
            <person name="Mithoefer S.D."/>
            <person name="Rheaume B.A."/>
            <person name="MacLea K.S."/>
        </authorList>
    </citation>
    <scope>NUCLEOTIDE SEQUENCE [LARGE SCALE GENOMIC DNA]</scope>
    <source>
        <strain evidence="1 2">KMM 231</strain>
    </source>
</reference>
<keyword evidence="2" id="KW-1185">Reference proteome</keyword>
<evidence type="ECO:0000313" key="2">
    <source>
        <dbReference type="Proteomes" id="UP000053030"/>
    </source>
</evidence>
<evidence type="ECO:0008006" key="3">
    <source>
        <dbReference type="Google" id="ProtNLM"/>
    </source>
</evidence>
<dbReference type="AlphaFoldDB" id="A0A837NCR2"/>
<evidence type="ECO:0000313" key="1">
    <source>
        <dbReference type="EMBL" id="KPD20914.1"/>
    </source>
</evidence>